<keyword evidence="1" id="KW-0812">Transmembrane</keyword>
<sequence>MTDSQPCTVFRNSLTLERRNESAISSYCDYRLENGFDKCIILCAKRGRRYYATDLEIVQGEFLDVKKLRKHPSSGGWWKRYSLYSVREVRDVVVQVIECRFDASKPRSIEIHVVTRDMTNLESIDMINQAISEMVEEGFEPCECAIDINGDIHNESVNCANTTYNEFDDLHCRVWKLHELKRQRLEYQWMNRMTEYYWQNGIEAKGLEFLEKAGFIHTYEGLKFDQCGDAANPYGNQIKGFLIVEGWHIRYLLLLIAGSLLCGIVAVAIAAAVSQSLELAFTVGSYVCGLATALIAVFTLVSAIA</sequence>
<protein>
    <submittedName>
        <fullName evidence="2">Uncharacterized protein</fullName>
    </submittedName>
</protein>
<reference evidence="2" key="1">
    <citation type="journal article" date="2021" name="Nat. Commun.">
        <title>Genetic determinants of endophytism in the Arabidopsis root mycobiome.</title>
        <authorList>
            <person name="Mesny F."/>
            <person name="Miyauchi S."/>
            <person name="Thiergart T."/>
            <person name="Pickel B."/>
            <person name="Atanasova L."/>
            <person name="Karlsson M."/>
            <person name="Huettel B."/>
            <person name="Barry K.W."/>
            <person name="Haridas S."/>
            <person name="Chen C."/>
            <person name="Bauer D."/>
            <person name="Andreopoulos W."/>
            <person name="Pangilinan J."/>
            <person name="LaButti K."/>
            <person name="Riley R."/>
            <person name="Lipzen A."/>
            <person name="Clum A."/>
            <person name="Drula E."/>
            <person name="Henrissat B."/>
            <person name="Kohler A."/>
            <person name="Grigoriev I.V."/>
            <person name="Martin F.M."/>
            <person name="Hacquard S."/>
        </authorList>
    </citation>
    <scope>NUCLEOTIDE SEQUENCE</scope>
    <source>
        <strain evidence="2">MPI-SDFR-AT-0073</strain>
    </source>
</reference>
<name>A0A9P8RM45_9PEZI</name>
<organism evidence="2 3">
    <name type="scientific">Truncatella angustata</name>
    <dbReference type="NCBI Taxonomy" id="152316"/>
    <lineage>
        <taxon>Eukaryota</taxon>
        <taxon>Fungi</taxon>
        <taxon>Dikarya</taxon>
        <taxon>Ascomycota</taxon>
        <taxon>Pezizomycotina</taxon>
        <taxon>Sordariomycetes</taxon>
        <taxon>Xylariomycetidae</taxon>
        <taxon>Amphisphaeriales</taxon>
        <taxon>Sporocadaceae</taxon>
        <taxon>Truncatella</taxon>
    </lineage>
</organism>
<dbReference type="AlphaFoldDB" id="A0A9P8RM45"/>
<keyword evidence="1" id="KW-0472">Membrane</keyword>
<feature type="transmembrane region" description="Helical" evidence="1">
    <location>
        <begin position="279"/>
        <end position="304"/>
    </location>
</feature>
<dbReference type="RefSeq" id="XP_045953282.1">
    <property type="nucleotide sequence ID" value="XM_046109302.1"/>
</dbReference>
<proteinExistence type="predicted"/>
<keyword evidence="1" id="KW-1133">Transmembrane helix</keyword>
<evidence type="ECO:0000313" key="3">
    <source>
        <dbReference type="Proteomes" id="UP000758603"/>
    </source>
</evidence>
<keyword evidence="3" id="KW-1185">Reference proteome</keyword>
<gene>
    <name evidence="2" type="ORF">BKA67DRAFT_695302</name>
</gene>
<comment type="caution">
    <text evidence="2">The sequence shown here is derived from an EMBL/GenBank/DDBJ whole genome shotgun (WGS) entry which is preliminary data.</text>
</comment>
<evidence type="ECO:0000256" key="1">
    <source>
        <dbReference type="SAM" id="Phobius"/>
    </source>
</evidence>
<dbReference type="EMBL" id="JAGPXC010000009">
    <property type="protein sequence ID" value="KAH6646768.1"/>
    <property type="molecule type" value="Genomic_DNA"/>
</dbReference>
<dbReference type="GeneID" id="70138193"/>
<dbReference type="OrthoDB" id="5233119at2759"/>
<dbReference type="Proteomes" id="UP000758603">
    <property type="component" value="Unassembled WGS sequence"/>
</dbReference>
<feature type="transmembrane region" description="Helical" evidence="1">
    <location>
        <begin position="251"/>
        <end position="273"/>
    </location>
</feature>
<evidence type="ECO:0000313" key="2">
    <source>
        <dbReference type="EMBL" id="KAH6646768.1"/>
    </source>
</evidence>
<accession>A0A9P8RM45</accession>